<protein>
    <recommendedName>
        <fullName evidence="4">Helix-turn-helix protein</fullName>
    </recommendedName>
</protein>
<name>A0AAJ0UFK2_HALSE</name>
<reference evidence="2" key="2">
    <citation type="journal article" date="2020" name="Microorganisms">
        <title>Osmotic Adaptation and Compatible Solute Biosynthesis of Phototrophic Bacteria as Revealed from Genome Analyses.</title>
        <authorList>
            <person name="Imhoff J.F."/>
            <person name="Rahn T."/>
            <person name="Kunzel S."/>
            <person name="Keller A."/>
            <person name="Neulinger S.C."/>
        </authorList>
    </citation>
    <scope>NUCLEOTIDE SEQUENCE</scope>
    <source>
        <strain evidence="2">DSM 4395</strain>
    </source>
</reference>
<evidence type="ECO:0000313" key="3">
    <source>
        <dbReference type="Proteomes" id="UP001296967"/>
    </source>
</evidence>
<proteinExistence type="predicted"/>
<evidence type="ECO:0000313" key="2">
    <source>
        <dbReference type="EMBL" id="MBK5930537.1"/>
    </source>
</evidence>
<organism evidence="2 3">
    <name type="scientific">Halochromatium salexigens</name>
    <name type="common">Chromatium salexigens</name>
    <dbReference type="NCBI Taxonomy" id="49447"/>
    <lineage>
        <taxon>Bacteria</taxon>
        <taxon>Pseudomonadati</taxon>
        <taxon>Pseudomonadota</taxon>
        <taxon>Gammaproteobacteria</taxon>
        <taxon>Chromatiales</taxon>
        <taxon>Chromatiaceae</taxon>
        <taxon>Halochromatium</taxon>
    </lineage>
</organism>
<evidence type="ECO:0000256" key="1">
    <source>
        <dbReference type="SAM" id="MobiDB-lite"/>
    </source>
</evidence>
<dbReference type="AlphaFoldDB" id="A0AAJ0UFK2"/>
<accession>A0AAJ0UFK2</accession>
<reference evidence="2" key="1">
    <citation type="submission" date="2017-05" db="EMBL/GenBank/DDBJ databases">
        <authorList>
            <person name="Imhoff J.F."/>
            <person name="Rahn T."/>
            <person name="Kuenzel S."/>
            <person name="Neulinger S.C."/>
        </authorList>
    </citation>
    <scope>NUCLEOTIDE SEQUENCE</scope>
    <source>
        <strain evidence="2">DSM 4395</strain>
    </source>
</reference>
<dbReference type="EMBL" id="NHSF01000054">
    <property type="protein sequence ID" value="MBK5930537.1"/>
    <property type="molecule type" value="Genomic_DNA"/>
</dbReference>
<dbReference type="Proteomes" id="UP001296967">
    <property type="component" value="Unassembled WGS sequence"/>
</dbReference>
<gene>
    <name evidence="2" type="ORF">CCR82_08395</name>
</gene>
<evidence type="ECO:0008006" key="4">
    <source>
        <dbReference type="Google" id="ProtNLM"/>
    </source>
</evidence>
<dbReference type="Gene3D" id="1.10.260.40">
    <property type="entry name" value="lambda repressor-like DNA-binding domains"/>
    <property type="match status" value="1"/>
</dbReference>
<keyword evidence="3" id="KW-1185">Reference proteome</keyword>
<comment type="caution">
    <text evidence="2">The sequence shown here is derived from an EMBL/GenBank/DDBJ whole genome shotgun (WGS) entry which is preliminary data.</text>
</comment>
<dbReference type="SUPFAM" id="SSF47413">
    <property type="entry name" value="lambda repressor-like DNA-binding domains"/>
    <property type="match status" value="1"/>
</dbReference>
<sequence>MIEDKNIGSTLEDFLQGEGQLEEARQIAAKRLLGWQLQEAMKNLHINKVEMAKRMQTSRSQLDRLLDPDNDKVRLDTLNRAAAVLGKRIKLELVENQGEPAPAQSADLQIPPRTAERLDA</sequence>
<dbReference type="InterPro" id="IPR010982">
    <property type="entry name" value="Lambda_DNA-bd_dom_sf"/>
</dbReference>
<dbReference type="RefSeq" id="WP_201245035.1">
    <property type="nucleotide sequence ID" value="NZ_NHSF01000054.1"/>
</dbReference>
<feature type="region of interest" description="Disordered" evidence="1">
    <location>
        <begin position="96"/>
        <end position="120"/>
    </location>
</feature>
<dbReference type="GO" id="GO:0003677">
    <property type="term" value="F:DNA binding"/>
    <property type="evidence" value="ECO:0007669"/>
    <property type="project" value="InterPro"/>
</dbReference>